<organism evidence="1 2">
    <name type="scientific">Vitis vinifera</name>
    <name type="common">Grape</name>
    <dbReference type="NCBI Taxonomy" id="29760"/>
    <lineage>
        <taxon>Eukaryota</taxon>
        <taxon>Viridiplantae</taxon>
        <taxon>Streptophyta</taxon>
        <taxon>Embryophyta</taxon>
        <taxon>Tracheophyta</taxon>
        <taxon>Spermatophyta</taxon>
        <taxon>Magnoliopsida</taxon>
        <taxon>eudicotyledons</taxon>
        <taxon>Gunneridae</taxon>
        <taxon>Pentapetalae</taxon>
        <taxon>rosids</taxon>
        <taxon>Vitales</taxon>
        <taxon>Vitaceae</taxon>
        <taxon>Viteae</taxon>
        <taxon>Vitis</taxon>
    </lineage>
</organism>
<dbReference type="EMBL" id="QGNW01002708">
    <property type="protein sequence ID" value="RVW12369.1"/>
    <property type="molecule type" value="Genomic_DNA"/>
</dbReference>
<reference evidence="1 2" key="1">
    <citation type="journal article" date="2018" name="PLoS Genet.">
        <title>Population sequencing reveals clonal diversity and ancestral inbreeding in the grapevine cultivar Chardonnay.</title>
        <authorList>
            <person name="Roach M.J."/>
            <person name="Johnson D.L."/>
            <person name="Bohlmann J."/>
            <person name="van Vuuren H.J."/>
            <person name="Jones S.J."/>
            <person name="Pretorius I.S."/>
            <person name="Schmidt S.A."/>
            <person name="Borneman A.R."/>
        </authorList>
    </citation>
    <scope>NUCLEOTIDE SEQUENCE [LARGE SCALE GENOMIC DNA]</scope>
    <source>
        <strain evidence="2">cv. Chardonnay</strain>
        <tissue evidence="1">Leaf</tissue>
    </source>
</reference>
<comment type="caution">
    <text evidence="1">The sequence shown here is derived from an EMBL/GenBank/DDBJ whole genome shotgun (WGS) entry which is preliminary data.</text>
</comment>
<evidence type="ECO:0000313" key="1">
    <source>
        <dbReference type="EMBL" id="RVW12369.1"/>
    </source>
</evidence>
<evidence type="ECO:0000313" key="2">
    <source>
        <dbReference type="Proteomes" id="UP000288805"/>
    </source>
</evidence>
<dbReference type="Proteomes" id="UP000288805">
    <property type="component" value="Unassembled WGS sequence"/>
</dbReference>
<dbReference type="AlphaFoldDB" id="A0A438BN62"/>
<gene>
    <name evidence="1" type="ORF">CK203_108081</name>
</gene>
<accession>A0A438BN62</accession>
<proteinExistence type="predicted"/>
<protein>
    <submittedName>
        <fullName evidence="1">Uncharacterized protein</fullName>
    </submittedName>
</protein>
<name>A0A438BN62_VITVI</name>
<sequence length="65" mass="7316">MAILLHQDTGPLLFCAPYVLLRWKALPINHFCVPIRCLTGNRLNGNIPDGIKGRQSRTYVFHPAS</sequence>